<dbReference type="Pfam" id="PF05970">
    <property type="entry name" value="PIF1"/>
    <property type="match status" value="1"/>
</dbReference>
<dbReference type="Proteomes" id="UP001151760">
    <property type="component" value="Unassembled WGS sequence"/>
</dbReference>
<keyword evidence="1 4" id="KW-0347">Helicase</keyword>
<dbReference type="EC" id="5.6.2.3" evidence="1"/>
<evidence type="ECO:0000259" key="3">
    <source>
        <dbReference type="Pfam" id="PF05970"/>
    </source>
</evidence>
<feature type="domain" description="DNA helicase Pif1-like DEAD-box helicase" evidence="3">
    <location>
        <begin position="4"/>
        <end position="62"/>
    </location>
</feature>
<keyword evidence="1" id="KW-0227">DNA damage</keyword>
<evidence type="ECO:0000256" key="2">
    <source>
        <dbReference type="SAM" id="MobiDB-lite"/>
    </source>
</evidence>
<feature type="region of interest" description="Disordered" evidence="2">
    <location>
        <begin position="356"/>
        <end position="385"/>
    </location>
</feature>
<keyword evidence="1" id="KW-0378">Hydrolase</keyword>
<dbReference type="PANTHER" id="PTHR10492:SF96">
    <property type="entry name" value="ATP-DEPENDENT DNA HELICASE"/>
    <property type="match status" value="1"/>
</dbReference>
<dbReference type="PANTHER" id="PTHR10492">
    <property type="match status" value="1"/>
</dbReference>
<dbReference type="Gene3D" id="3.40.50.300">
    <property type="entry name" value="P-loop containing nucleotide triphosphate hydrolases"/>
    <property type="match status" value="1"/>
</dbReference>
<comment type="catalytic activity">
    <reaction evidence="1">
        <text>ATP + H2O = ADP + phosphate + H(+)</text>
        <dbReference type="Rhea" id="RHEA:13065"/>
        <dbReference type="ChEBI" id="CHEBI:15377"/>
        <dbReference type="ChEBI" id="CHEBI:15378"/>
        <dbReference type="ChEBI" id="CHEBI:30616"/>
        <dbReference type="ChEBI" id="CHEBI:43474"/>
        <dbReference type="ChEBI" id="CHEBI:456216"/>
        <dbReference type="EC" id="5.6.2.3"/>
    </reaction>
</comment>
<name>A0ABQ4X5I5_9ASTR</name>
<dbReference type="EMBL" id="BQNB010009201">
    <property type="protein sequence ID" value="GJS60145.1"/>
    <property type="molecule type" value="Genomic_DNA"/>
</dbReference>
<evidence type="ECO:0000313" key="5">
    <source>
        <dbReference type="Proteomes" id="UP001151760"/>
    </source>
</evidence>
<dbReference type="InterPro" id="IPR010285">
    <property type="entry name" value="DNA_helicase_pif1-like_DEAD"/>
</dbReference>
<keyword evidence="1" id="KW-0067">ATP-binding</keyword>
<evidence type="ECO:0000313" key="4">
    <source>
        <dbReference type="EMBL" id="GJS60145.1"/>
    </source>
</evidence>
<sequence>MRRRLIWDESPMNDRRCFEALDWTLRDILDVLDKLFRGKTIVLGGDFRQTLPVKKGASKSEIPGLTKDERRRATNFATWLLEIGDGKVGIVKDNSEDYIGCLTRAGNIQDVGSLNKTQSKIRRLDLENLNGDVVELTLWDNMAIDFSPEEFEKMKQPVVLCCIQLSGTPTTHYYFNPDIPGLEELRDQYKQRLNLNPPLQTSKEKCSDINAEQNRNRFPLSTLLQQNPDGYRAFLTDESATALVTFFTPNVDVLTGSSCTQLVKKYGVTDSRDSPDEILSLNGRTHIFQIYYNPSCVKGRVDFYFDDILDKRLQIAGQSQIEEIPTDLLPVRTHKPLQIAGPFLIEEIPTASIGATTCTTEGQPSDTPNPVAETTTKNTKRTLFG</sequence>
<proteinExistence type="inferred from homology"/>
<feature type="compositionally biased region" description="Polar residues" evidence="2">
    <location>
        <begin position="356"/>
        <end position="377"/>
    </location>
</feature>
<organism evidence="4 5">
    <name type="scientific">Tanacetum coccineum</name>
    <dbReference type="NCBI Taxonomy" id="301880"/>
    <lineage>
        <taxon>Eukaryota</taxon>
        <taxon>Viridiplantae</taxon>
        <taxon>Streptophyta</taxon>
        <taxon>Embryophyta</taxon>
        <taxon>Tracheophyta</taxon>
        <taxon>Spermatophyta</taxon>
        <taxon>Magnoliopsida</taxon>
        <taxon>eudicotyledons</taxon>
        <taxon>Gunneridae</taxon>
        <taxon>Pentapetalae</taxon>
        <taxon>asterids</taxon>
        <taxon>campanulids</taxon>
        <taxon>Asterales</taxon>
        <taxon>Asteraceae</taxon>
        <taxon>Asteroideae</taxon>
        <taxon>Anthemideae</taxon>
        <taxon>Anthemidinae</taxon>
        <taxon>Tanacetum</taxon>
    </lineage>
</organism>
<dbReference type="SUPFAM" id="SSF50249">
    <property type="entry name" value="Nucleic acid-binding proteins"/>
    <property type="match status" value="1"/>
</dbReference>
<protein>
    <recommendedName>
        <fullName evidence="1">ATP-dependent DNA helicase</fullName>
        <ecNumber evidence="1">5.6.2.3</ecNumber>
    </recommendedName>
</protein>
<accession>A0ABQ4X5I5</accession>
<dbReference type="GO" id="GO:0004386">
    <property type="term" value="F:helicase activity"/>
    <property type="evidence" value="ECO:0007669"/>
    <property type="project" value="UniProtKB-KW"/>
</dbReference>
<dbReference type="InterPro" id="IPR027417">
    <property type="entry name" value="P-loop_NTPase"/>
</dbReference>
<keyword evidence="1" id="KW-0234">DNA repair</keyword>
<dbReference type="Gene3D" id="2.40.50.140">
    <property type="entry name" value="Nucleic acid-binding proteins"/>
    <property type="match status" value="2"/>
</dbReference>
<reference evidence="4" key="1">
    <citation type="journal article" date="2022" name="Int. J. Mol. Sci.">
        <title>Draft Genome of Tanacetum Coccineum: Genomic Comparison of Closely Related Tanacetum-Family Plants.</title>
        <authorList>
            <person name="Yamashiro T."/>
            <person name="Shiraishi A."/>
            <person name="Nakayama K."/>
            <person name="Satake H."/>
        </authorList>
    </citation>
    <scope>NUCLEOTIDE SEQUENCE</scope>
</reference>
<keyword evidence="1" id="KW-0547">Nucleotide-binding</keyword>
<gene>
    <name evidence="4" type="ORF">Tco_0654929</name>
</gene>
<dbReference type="InterPro" id="IPR012340">
    <property type="entry name" value="NA-bd_OB-fold"/>
</dbReference>
<comment type="cofactor">
    <cofactor evidence="1">
        <name>Mg(2+)</name>
        <dbReference type="ChEBI" id="CHEBI:18420"/>
    </cofactor>
</comment>
<reference evidence="4" key="2">
    <citation type="submission" date="2022-01" db="EMBL/GenBank/DDBJ databases">
        <authorList>
            <person name="Yamashiro T."/>
            <person name="Shiraishi A."/>
            <person name="Satake H."/>
            <person name="Nakayama K."/>
        </authorList>
    </citation>
    <scope>NUCLEOTIDE SEQUENCE</scope>
</reference>
<evidence type="ECO:0000256" key="1">
    <source>
        <dbReference type="RuleBase" id="RU363044"/>
    </source>
</evidence>
<keyword evidence="5" id="KW-1185">Reference proteome</keyword>
<keyword evidence="1" id="KW-0233">DNA recombination</keyword>
<comment type="similarity">
    <text evidence="1">Belongs to the helicase family.</text>
</comment>
<comment type="caution">
    <text evidence="4">The sequence shown here is derived from an EMBL/GenBank/DDBJ whole genome shotgun (WGS) entry which is preliminary data.</text>
</comment>